<dbReference type="AlphaFoldDB" id="A0A098E6M7"/>
<organism evidence="1">
    <name type="scientific">groundwater metagenome</name>
    <dbReference type="NCBI Taxonomy" id="717931"/>
    <lineage>
        <taxon>unclassified sequences</taxon>
        <taxon>metagenomes</taxon>
        <taxon>ecological metagenomes</taxon>
    </lineage>
</organism>
<dbReference type="InterPro" id="IPR001451">
    <property type="entry name" value="Hexapep"/>
</dbReference>
<dbReference type="Gene3D" id="2.160.10.10">
    <property type="entry name" value="Hexapeptide repeat proteins"/>
    <property type="match status" value="1"/>
</dbReference>
<keyword evidence="1" id="KW-0808">Transferase</keyword>
<dbReference type="SUPFAM" id="SSF51161">
    <property type="entry name" value="Trimeric LpxA-like enzymes"/>
    <property type="match status" value="1"/>
</dbReference>
<sequence>MNIFKKFLRRICRSIAKIIFPNSFRILLLRIAGVKIGRKSVINEGFTLTCDVGYEGNLLIDDRVAIGPNTIVILTSHPNFSKLWELKEIYPSVEVKGKVNIKHDAWIGAGCIILPNVTIGEFSIVGAGSVVTKDVPSFTIVAGVPAKILKKIDKKILRRIHYENFSRP</sequence>
<dbReference type="EMBL" id="CCXY01000017">
    <property type="protein sequence ID" value="CEG11091.1"/>
    <property type="molecule type" value="Genomic_DNA"/>
</dbReference>
<dbReference type="CDD" id="cd04647">
    <property type="entry name" value="LbH_MAT_like"/>
    <property type="match status" value="1"/>
</dbReference>
<dbReference type="PANTHER" id="PTHR43300">
    <property type="entry name" value="ACETYLTRANSFERASE"/>
    <property type="match status" value="1"/>
</dbReference>
<dbReference type="GO" id="GO:0016740">
    <property type="term" value="F:transferase activity"/>
    <property type="evidence" value="ECO:0007669"/>
    <property type="project" value="UniProtKB-KW"/>
</dbReference>
<protein>
    <submittedName>
        <fullName evidence="1">Galactoside o-acetyltransferase</fullName>
    </submittedName>
</protein>
<dbReference type="InterPro" id="IPR011004">
    <property type="entry name" value="Trimer_LpxA-like_sf"/>
</dbReference>
<dbReference type="InterPro" id="IPR050179">
    <property type="entry name" value="Trans_hexapeptide_repeat"/>
</dbReference>
<dbReference type="PANTHER" id="PTHR43300:SF11">
    <property type="entry name" value="ACETYLTRANSFERASE RV3034C-RELATED"/>
    <property type="match status" value="1"/>
</dbReference>
<accession>A0A098E6M7</accession>
<dbReference type="Pfam" id="PF00132">
    <property type="entry name" value="Hexapep"/>
    <property type="match status" value="1"/>
</dbReference>
<proteinExistence type="predicted"/>
<name>A0A098E6M7_9ZZZZ</name>
<evidence type="ECO:0000313" key="1">
    <source>
        <dbReference type="EMBL" id="CEG11091.1"/>
    </source>
</evidence>
<gene>
    <name evidence="1" type="ORF">MSIBF_A1130002</name>
</gene>
<reference evidence="1" key="1">
    <citation type="submission" date="2014-09" db="EMBL/GenBank/DDBJ databases">
        <authorList>
            <person name="Probst J Alexander"/>
        </authorList>
    </citation>
    <scope>NUCLEOTIDE SEQUENCE</scope>
</reference>